<sequence length="159" mass="16177">MTDLNRSAGTQGSVPASLAADASTIATLLHIIDALTVHVQHLQNTSSDGLAPLATAQPAPHLGGGIQSQGPWVVGTMYNVVPTGPLAAMPPTQSASFPPETIWYAVTRGHYVGITTNNSVAVAAVTGASRSNMGGHPSEAVAIGVFNQTLAMNLVSIVQ</sequence>
<dbReference type="Proteomes" id="UP001295794">
    <property type="component" value="Unassembled WGS sequence"/>
</dbReference>
<evidence type="ECO:0000313" key="1">
    <source>
        <dbReference type="EMBL" id="CAK5277181.1"/>
    </source>
</evidence>
<gene>
    <name evidence="1" type="ORF">MYCIT1_LOCUS26026</name>
</gene>
<dbReference type="EMBL" id="CAVNYO010000419">
    <property type="protein sequence ID" value="CAK5277181.1"/>
    <property type="molecule type" value="Genomic_DNA"/>
</dbReference>
<protein>
    <submittedName>
        <fullName evidence="1">Uncharacterized protein</fullName>
    </submittedName>
</protein>
<organism evidence="1 2">
    <name type="scientific">Mycena citricolor</name>
    <dbReference type="NCBI Taxonomy" id="2018698"/>
    <lineage>
        <taxon>Eukaryota</taxon>
        <taxon>Fungi</taxon>
        <taxon>Dikarya</taxon>
        <taxon>Basidiomycota</taxon>
        <taxon>Agaricomycotina</taxon>
        <taxon>Agaricomycetes</taxon>
        <taxon>Agaricomycetidae</taxon>
        <taxon>Agaricales</taxon>
        <taxon>Marasmiineae</taxon>
        <taxon>Mycenaceae</taxon>
        <taxon>Mycena</taxon>
    </lineage>
</organism>
<reference evidence="1" key="1">
    <citation type="submission" date="2023-11" db="EMBL/GenBank/DDBJ databases">
        <authorList>
            <person name="De Vega J J."/>
            <person name="De Vega J J."/>
        </authorList>
    </citation>
    <scope>NUCLEOTIDE SEQUENCE</scope>
</reference>
<accession>A0AAD2Q537</accession>
<dbReference type="AlphaFoldDB" id="A0AAD2Q537"/>
<comment type="caution">
    <text evidence="1">The sequence shown here is derived from an EMBL/GenBank/DDBJ whole genome shotgun (WGS) entry which is preliminary data.</text>
</comment>
<keyword evidence="2" id="KW-1185">Reference proteome</keyword>
<proteinExistence type="predicted"/>
<evidence type="ECO:0000313" key="2">
    <source>
        <dbReference type="Proteomes" id="UP001295794"/>
    </source>
</evidence>
<name>A0AAD2Q537_9AGAR</name>